<gene>
    <name evidence="3" type="ORF">Bca52824_015625</name>
    <name evidence="2" type="ORF">Bca52824_083216</name>
</gene>
<name>A0A8X7TSM3_BRACI</name>
<organism evidence="2 4">
    <name type="scientific">Brassica carinata</name>
    <name type="common">Ethiopian mustard</name>
    <name type="synonym">Abyssinian cabbage</name>
    <dbReference type="NCBI Taxonomy" id="52824"/>
    <lineage>
        <taxon>Eukaryota</taxon>
        <taxon>Viridiplantae</taxon>
        <taxon>Streptophyta</taxon>
        <taxon>Embryophyta</taxon>
        <taxon>Tracheophyta</taxon>
        <taxon>Spermatophyta</taxon>
        <taxon>Magnoliopsida</taxon>
        <taxon>eudicotyledons</taxon>
        <taxon>Gunneridae</taxon>
        <taxon>Pentapetalae</taxon>
        <taxon>rosids</taxon>
        <taxon>malvids</taxon>
        <taxon>Brassicales</taxon>
        <taxon>Brassicaceae</taxon>
        <taxon>Brassiceae</taxon>
        <taxon>Brassica</taxon>
    </lineage>
</organism>
<evidence type="ECO:0000313" key="3">
    <source>
        <dbReference type="EMBL" id="KAG2322412.1"/>
    </source>
</evidence>
<reference evidence="2 4" key="1">
    <citation type="submission" date="2020-02" db="EMBL/GenBank/DDBJ databases">
        <authorList>
            <person name="Ma Q."/>
            <person name="Huang Y."/>
            <person name="Song X."/>
            <person name="Pei D."/>
        </authorList>
    </citation>
    <scope>NUCLEOTIDE SEQUENCE [LARGE SCALE GENOMIC DNA]</scope>
    <source>
        <strain evidence="2">Sxm20200214</strain>
        <tissue evidence="2">Leaf</tissue>
    </source>
</reference>
<dbReference type="PANTHER" id="PTHR34666:SF7">
    <property type="match status" value="1"/>
</dbReference>
<evidence type="ECO:0000313" key="2">
    <source>
        <dbReference type="EMBL" id="KAG2253080.1"/>
    </source>
</evidence>
<proteinExistence type="predicted"/>
<accession>A0A8X7TSM3</accession>
<comment type="caution">
    <text evidence="2">The sequence shown here is derived from an EMBL/GenBank/DDBJ whole genome shotgun (WGS) entry which is preliminary data.</text>
</comment>
<dbReference type="EMBL" id="JAAMPC010000016">
    <property type="protein sequence ID" value="KAG2253080.1"/>
    <property type="molecule type" value="Genomic_DNA"/>
</dbReference>
<dbReference type="Proteomes" id="UP000886595">
    <property type="component" value="Unassembled WGS sequence"/>
</dbReference>
<keyword evidence="4" id="KW-1185">Reference proteome</keyword>
<feature type="region of interest" description="Disordered" evidence="1">
    <location>
        <begin position="1"/>
        <end position="96"/>
    </location>
</feature>
<dbReference type="EMBL" id="JAAMPC010000003">
    <property type="protein sequence ID" value="KAG2322412.1"/>
    <property type="molecule type" value="Genomic_DNA"/>
</dbReference>
<dbReference type="PANTHER" id="PTHR34666">
    <property type="entry name" value="EXPRESSED PROTEIN"/>
    <property type="match status" value="1"/>
</dbReference>
<feature type="compositionally biased region" description="Basic and acidic residues" evidence="1">
    <location>
        <begin position="35"/>
        <end position="62"/>
    </location>
</feature>
<dbReference type="OrthoDB" id="1917400at2759"/>
<evidence type="ECO:0000313" key="4">
    <source>
        <dbReference type="Proteomes" id="UP000886595"/>
    </source>
</evidence>
<evidence type="ECO:0000256" key="1">
    <source>
        <dbReference type="SAM" id="MobiDB-lite"/>
    </source>
</evidence>
<sequence>MALNSESSEEFSFPLLASQDSSQTSGTDSPPLWKHSPEKTRRGYEDGRLISEDTMMTEKMDMLWEELNEEPRPPPRSQSLRIDLGGDKRSSLFPDESSAVGCGMKLTKKRPSTKMKMSTNVLVLMRVLKKILVIRSSSQISPAKTHPR</sequence>
<feature type="compositionally biased region" description="Low complexity" evidence="1">
    <location>
        <begin position="10"/>
        <end position="31"/>
    </location>
</feature>
<dbReference type="AlphaFoldDB" id="A0A8X7TSM3"/>
<protein>
    <submittedName>
        <fullName evidence="2">Uncharacterized protein</fullName>
    </submittedName>
</protein>